<reference evidence="1 2" key="3">
    <citation type="journal article" date="2015" name="Genome Announc.">
        <title>Draft Genome Sequence of the Archiascomycetous Yeast Saitoella complicata.</title>
        <authorList>
            <person name="Yamauchi K."/>
            <person name="Kondo S."/>
            <person name="Hamamoto M."/>
            <person name="Takahashi Y."/>
            <person name="Ogura Y."/>
            <person name="Hayashi T."/>
            <person name="Nishida H."/>
        </authorList>
    </citation>
    <scope>NUCLEOTIDE SEQUENCE [LARGE SCALE GENOMIC DNA]</scope>
    <source>
        <strain evidence="1 2">NRRL Y-17804</strain>
    </source>
</reference>
<dbReference type="EMBL" id="BACD03000009">
    <property type="protein sequence ID" value="GAO47572.1"/>
    <property type="molecule type" value="Genomic_DNA"/>
</dbReference>
<reference evidence="1 2" key="1">
    <citation type="journal article" date="2011" name="J. Gen. Appl. Microbiol.">
        <title>Draft genome sequencing of the enigmatic yeast Saitoella complicata.</title>
        <authorList>
            <person name="Nishida H."/>
            <person name="Hamamoto M."/>
            <person name="Sugiyama J."/>
        </authorList>
    </citation>
    <scope>NUCLEOTIDE SEQUENCE [LARGE SCALE GENOMIC DNA]</scope>
    <source>
        <strain evidence="1 2">NRRL Y-17804</strain>
    </source>
</reference>
<reference evidence="1 2" key="2">
    <citation type="journal article" date="2014" name="J. Gen. Appl. Microbiol.">
        <title>The early diverging ascomycetous budding yeast Saitoella complicata has three histone deacetylases belonging to the Clr6, Hos2, and Rpd3 lineages.</title>
        <authorList>
            <person name="Nishida H."/>
            <person name="Matsumoto T."/>
            <person name="Kondo S."/>
            <person name="Hamamoto M."/>
            <person name="Yoshikawa H."/>
        </authorList>
    </citation>
    <scope>NUCLEOTIDE SEQUENCE [LARGE SCALE GENOMIC DNA]</scope>
    <source>
        <strain evidence="1 2">NRRL Y-17804</strain>
    </source>
</reference>
<proteinExistence type="predicted"/>
<gene>
    <name evidence="1" type="ORF">G7K_1775-t1</name>
</gene>
<comment type="caution">
    <text evidence="1">The sequence shown here is derived from an EMBL/GenBank/DDBJ whole genome shotgun (WGS) entry which is preliminary data.</text>
</comment>
<evidence type="ECO:0000313" key="2">
    <source>
        <dbReference type="Proteomes" id="UP000033140"/>
    </source>
</evidence>
<evidence type="ECO:0000313" key="1">
    <source>
        <dbReference type="EMBL" id="GAO47572.1"/>
    </source>
</evidence>
<sequence>MTLPIKAMNLSLYIPTSCHLLSRFLTSNLNSNMSLNPQSEPLKLSQPDDTTCACSVPREECVSCRFDDRFKTPSGMRCEHKGKHHAVGCVLKGDTMPTPDSR</sequence>
<organism evidence="1 2">
    <name type="scientific">Saitoella complicata (strain BCRC 22490 / CBS 7301 / JCM 7358 / NBRC 10748 / NRRL Y-17804)</name>
    <dbReference type="NCBI Taxonomy" id="698492"/>
    <lineage>
        <taxon>Eukaryota</taxon>
        <taxon>Fungi</taxon>
        <taxon>Dikarya</taxon>
        <taxon>Ascomycota</taxon>
        <taxon>Taphrinomycotina</taxon>
        <taxon>Taphrinomycotina incertae sedis</taxon>
        <taxon>Saitoella</taxon>
    </lineage>
</organism>
<dbReference type="AlphaFoldDB" id="A0A0E9NCH6"/>
<dbReference type="Proteomes" id="UP000033140">
    <property type="component" value="Unassembled WGS sequence"/>
</dbReference>
<name>A0A0E9NCH6_SAICN</name>
<protein>
    <submittedName>
        <fullName evidence="1">Uncharacterized protein</fullName>
    </submittedName>
</protein>
<keyword evidence="2" id="KW-1185">Reference proteome</keyword>
<accession>A0A0E9NCH6</accession>